<keyword evidence="2" id="KW-1185">Reference proteome</keyword>
<sequence length="76" mass="8361">MAVTGSQIAVAATPRATPYFIDRSEILAAVQRDLQVLQTWLPTILHALYKPDRWNFPSFANIGGVSATFRGGNGWQ</sequence>
<name>A0ABS6JAW1_9RHOB</name>
<dbReference type="EMBL" id="JAAATX020000017">
    <property type="protein sequence ID" value="MBU9700019.1"/>
    <property type="molecule type" value="Genomic_DNA"/>
</dbReference>
<dbReference type="RefSeq" id="WP_161764073.1">
    <property type="nucleotide sequence ID" value="NZ_JAAATX020000017.1"/>
</dbReference>
<protein>
    <submittedName>
        <fullName evidence="1">Uncharacterized protein</fullName>
    </submittedName>
</protein>
<dbReference type="Proteomes" id="UP000731907">
    <property type="component" value="Unassembled WGS sequence"/>
</dbReference>
<organism evidence="1 2">
    <name type="scientific">Paragemmobacter amnigenus</name>
    <dbReference type="NCBI Taxonomy" id="2852097"/>
    <lineage>
        <taxon>Bacteria</taxon>
        <taxon>Pseudomonadati</taxon>
        <taxon>Pseudomonadota</taxon>
        <taxon>Alphaproteobacteria</taxon>
        <taxon>Rhodobacterales</taxon>
        <taxon>Paracoccaceae</taxon>
        <taxon>Paragemmobacter</taxon>
    </lineage>
</organism>
<gene>
    <name evidence="1" type="ORF">GU927_019430</name>
</gene>
<evidence type="ECO:0000313" key="1">
    <source>
        <dbReference type="EMBL" id="MBU9700019.1"/>
    </source>
</evidence>
<proteinExistence type="predicted"/>
<reference evidence="1 2" key="1">
    <citation type="submission" date="2021-06" db="EMBL/GenBank/DDBJ databases">
        <title>Rhodobacteraceae bacterium strain HSP-20.</title>
        <authorList>
            <person name="Chen W.-M."/>
        </authorList>
    </citation>
    <scope>NUCLEOTIDE SEQUENCE [LARGE SCALE GENOMIC DNA]</scope>
    <source>
        <strain evidence="1 2">HSP-20</strain>
    </source>
</reference>
<evidence type="ECO:0000313" key="2">
    <source>
        <dbReference type="Proteomes" id="UP000731907"/>
    </source>
</evidence>
<accession>A0ABS6JAW1</accession>
<comment type="caution">
    <text evidence="1">The sequence shown here is derived from an EMBL/GenBank/DDBJ whole genome shotgun (WGS) entry which is preliminary data.</text>
</comment>